<dbReference type="EMBL" id="CM000784">
    <property type="protein sequence ID" value="AQK89197.1"/>
    <property type="molecule type" value="Genomic_DNA"/>
</dbReference>
<proteinExistence type="predicted"/>
<dbReference type="IntAct" id="A0A1D6FAX2">
    <property type="interactions" value="32"/>
</dbReference>
<name>A0A1D6FAX2_MAIZE</name>
<accession>A0A1D6FAX2</accession>
<organism evidence="1">
    <name type="scientific">Zea mays</name>
    <name type="common">Maize</name>
    <dbReference type="NCBI Taxonomy" id="4577"/>
    <lineage>
        <taxon>Eukaryota</taxon>
        <taxon>Viridiplantae</taxon>
        <taxon>Streptophyta</taxon>
        <taxon>Embryophyta</taxon>
        <taxon>Tracheophyta</taxon>
        <taxon>Spermatophyta</taxon>
        <taxon>Magnoliopsida</taxon>
        <taxon>Liliopsida</taxon>
        <taxon>Poales</taxon>
        <taxon>Poaceae</taxon>
        <taxon>PACMAD clade</taxon>
        <taxon>Panicoideae</taxon>
        <taxon>Andropogonodae</taxon>
        <taxon>Andropogoneae</taxon>
        <taxon>Tripsacinae</taxon>
        <taxon>Zea</taxon>
    </lineage>
</organism>
<dbReference type="AlphaFoldDB" id="A0A1D6FAX2"/>
<sequence>MGRGKFKGKPTGRRNFSTLEEIGNDAPAHPMVPFIGRIRFHIWSVPRCWYFRSPSHLYEDRQLKKRIDLFMGEVLKMALVKEMSC</sequence>
<gene>
    <name evidence="1" type="ORF">ZEAMMB73_Zm00001d008211</name>
</gene>
<dbReference type="InParanoid" id="A0A1D6FAX2"/>
<protein>
    <submittedName>
        <fullName evidence="1">Uncharacterized protein</fullName>
    </submittedName>
</protein>
<reference evidence="1" key="1">
    <citation type="submission" date="2015-12" db="EMBL/GenBank/DDBJ databases">
        <title>Update maize B73 reference genome by single molecule sequencing technologies.</title>
        <authorList>
            <consortium name="Maize Genome Sequencing Project"/>
            <person name="Ware D."/>
        </authorList>
    </citation>
    <scope>NUCLEOTIDE SEQUENCE</scope>
    <source>
        <tissue evidence="1">Seedling</tissue>
    </source>
</reference>
<evidence type="ECO:0000313" key="1">
    <source>
        <dbReference type="EMBL" id="AQK89197.1"/>
    </source>
</evidence>